<reference evidence="8" key="1">
    <citation type="submission" date="2021-01" db="UniProtKB">
        <authorList>
            <consortium name="EnsemblMetazoa"/>
        </authorList>
    </citation>
    <scope>IDENTIFICATION</scope>
</reference>
<dbReference type="InterPro" id="IPR006869">
    <property type="entry name" value="DUF547"/>
</dbReference>
<dbReference type="Pfam" id="PF25569">
    <property type="entry name" value="TPR_ZFYVE26"/>
    <property type="match status" value="1"/>
</dbReference>
<dbReference type="PROSITE" id="PS50178">
    <property type="entry name" value="ZF_FYVE"/>
    <property type="match status" value="1"/>
</dbReference>
<evidence type="ECO:0000256" key="3">
    <source>
        <dbReference type="ARBA" id="ARBA00022771"/>
    </source>
</evidence>
<dbReference type="EnsemblMetazoa" id="XM_008213850">
    <property type="protein sequence ID" value="XP_008212072"/>
    <property type="gene ID" value="LOC100114689"/>
</dbReference>
<dbReference type="CTD" id="41370"/>
<feature type="region of interest" description="Disordered" evidence="6">
    <location>
        <begin position="537"/>
        <end position="561"/>
    </location>
</feature>
<keyword evidence="3 5" id="KW-0863">Zinc-finger</keyword>
<feature type="region of interest" description="Disordered" evidence="6">
    <location>
        <begin position="2165"/>
        <end position="2195"/>
    </location>
</feature>
<protein>
    <recommendedName>
        <fullName evidence="7">FYVE-type domain-containing protein</fullName>
    </recommendedName>
</protein>
<dbReference type="InterPro" id="IPR013083">
    <property type="entry name" value="Znf_RING/FYVE/PHD"/>
</dbReference>
<dbReference type="InterPro" id="IPR011011">
    <property type="entry name" value="Znf_FYVE_PHD"/>
</dbReference>
<evidence type="ECO:0000256" key="1">
    <source>
        <dbReference type="ARBA" id="ARBA00022553"/>
    </source>
</evidence>
<evidence type="ECO:0000256" key="4">
    <source>
        <dbReference type="ARBA" id="ARBA00022833"/>
    </source>
</evidence>
<dbReference type="GO" id="GO:0032465">
    <property type="term" value="P:regulation of cytokinesis"/>
    <property type="evidence" value="ECO:0007669"/>
    <property type="project" value="TreeGrafter"/>
</dbReference>
<evidence type="ECO:0000259" key="7">
    <source>
        <dbReference type="PROSITE" id="PS50178"/>
    </source>
</evidence>
<dbReference type="GO" id="GO:0030496">
    <property type="term" value="C:midbody"/>
    <property type="evidence" value="ECO:0007669"/>
    <property type="project" value="TreeGrafter"/>
</dbReference>
<dbReference type="GO" id="GO:0032266">
    <property type="term" value="F:phosphatidylinositol-3-phosphate binding"/>
    <property type="evidence" value="ECO:0007669"/>
    <property type="project" value="InterPro"/>
</dbReference>
<name>A0A7M7H798_NASVI</name>
<dbReference type="OrthoDB" id="1936617at2759"/>
<dbReference type="SMR" id="A0A7M7H798"/>
<evidence type="ECO:0000256" key="2">
    <source>
        <dbReference type="ARBA" id="ARBA00022723"/>
    </source>
</evidence>
<feature type="compositionally biased region" description="Basic and acidic residues" evidence="6">
    <location>
        <begin position="2165"/>
        <end position="2187"/>
    </location>
</feature>
<evidence type="ECO:0000256" key="5">
    <source>
        <dbReference type="PROSITE-ProRule" id="PRU00091"/>
    </source>
</evidence>
<dbReference type="GO" id="GO:0000724">
    <property type="term" value="P:double-strand break repair via homologous recombination"/>
    <property type="evidence" value="ECO:0007669"/>
    <property type="project" value="InterPro"/>
</dbReference>
<feature type="region of interest" description="Disordered" evidence="6">
    <location>
        <begin position="681"/>
        <end position="711"/>
    </location>
</feature>
<dbReference type="InterPro" id="IPR017455">
    <property type="entry name" value="Znf_FYVE-rel"/>
</dbReference>
<keyword evidence="4" id="KW-0862">Zinc</keyword>
<dbReference type="SUPFAM" id="SSF57903">
    <property type="entry name" value="FYVE/PHD zinc finger"/>
    <property type="match status" value="1"/>
</dbReference>
<keyword evidence="1" id="KW-0597">Phosphoprotein</keyword>
<proteinExistence type="predicted"/>
<dbReference type="Pfam" id="PF04784">
    <property type="entry name" value="DUF547"/>
    <property type="match status" value="1"/>
</dbReference>
<dbReference type="FunCoup" id="A0A7M7H798">
    <property type="interactions" value="20"/>
</dbReference>
<dbReference type="RefSeq" id="XP_008212072.2">
    <property type="nucleotide sequence ID" value="XM_008213850.4"/>
</dbReference>
<dbReference type="KEGG" id="nvi:100114689"/>
<dbReference type="Proteomes" id="UP000002358">
    <property type="component" value="Chromosome 4"/>
</dbReference>
<evidence type="ECO:0000313" key="9">
    <source>
        <dbReference type="Proteomes" id="UP000002358"/>
    </source>
</evidence>
<dbReference type="GO" id="GO:0008270">
    <property type="term" value="F:zinc ion binding"/>
    <property type="evidence" value="ECO:0007669"/>
    <property type="project" value="UniProtKB-KW"/>
</dbReference>
<dbReference type="GeneID" id="100114689"/>
<keyword evidence="2" id="KW-0479">Metal-binding</keyword>
<dbReference type="InParanoid" id="A0A7M7H798"/>
<dbReference type="GO" id="GO:0005813">
    <property type="term" value="C:centrosome"/>
    <property type="evidence" value="ECO:0007669"/>
    <property type="project" value="TreeGrafter"/>
</dbReference>
<organism evidence="8 9">
    <name type="scientific">Nasonia vitripennis</name>
    <name type="common">Parasitic wasp</name>
    <dbReference type="NCBI Taxonomy" id="7425"/>
    <lineage>
        <taxon>Eukaryota</taxon>
        <taxon>Metazoa</taxon>
        <taxon>Ecdysozoa</taxon>
        <taxon>Arthropoda</taxon>
        <taxon>Hexapoda</taxon>
        <taxon>Insecta</taxon>
        <taxon>Pterygota</taxon>
        <taxon>Neoptera</taxon>
        <taxon>Endopterygota</taxon>
        <taxon>Hymenoptera</taxon>
        <taxon>Apocrita</taxon>
        <taxon>Proctotrupomorpha</taxon>
        <taxon>Chalcidoidea</taxon>
        <taxon>Pteromalidae</taxon>
        <taxon>Pteromalinae</taxon>
        <taxon>Nasonia</taxon>
    </lineage>
</organism>
<feature type="domain" description="FYVE-type" evidence="7">
    <location>
        <begin position="1871"/>
        <end position="1932"/>
    </location>
</feature>
<dbReference type="InterPro" id="IPR057946">
    <property type="entry name" value="TPR_ZFYVE26"/>
</dbReference>
<feature type="region of interest" description="Disordered" evidence="6">
    <location>
        <begin position="2414"/>
        <end position="2433"/>
    </location>
</feature>
<feature type="compositionally biased region" description="Polar residues" evidence="6">
    <location>
        <begin position="697"/>
        <end position="707"/>
    </location>
</feature>
<dbReference type="InterPro" id="IPR000306">
    <property type="entry name" value="Znf_FYVE"/>
</dbReference>
<dbReference type="Pfam" id="PF01363">
    <property type="entry name" value="FYVE"/>
    <property type="match status" value="1"/>
</dbReference>
<dbReference type="GO" id="GO:0000281">
    <property type="term" value="P:mitotic cytokinesis"/>
    <property type="evidence" value="ECO:0007669"/>
    <property type="project" value="InterPro"/>
</dbReference>
<evidence type="ECO:0000256" key="6">
    <source>
        <dbReference type="SAM" id="MobiDB-lite"/>
    </source>
</evidence>
<keyword evidence="9" id="KW-1185">Reference proteome</keyword>
<feature type="compositionally biased region" description="Basic and acidic residues" evidence="6">
    <location>
        <begin position="549"/>
        <end position="561"/>
    </location>
</feature>
<dbReference type="Gene3D" id="3.30.40.10">
    <property type="entry name" value="Zinc/RING finger domain, C3HC4 (zinc finger)"/>
    <property type="match status" value="1"/>
</dbReference>
<dbReference type="PANTHER" id="PTHR46591:SF1">
    <property type="entry name" value="ZINC FINGER FYVE DOMAIN-CONTAINING PROTEIN 26"/>
    <property type="match status" value="1"/>
</dbReference>
<dbReference type="PANTHER" id="PTHR46591">
    <property type="entry name" value="ZINC FINGER FYVE DOMAIN-CONTAINING PROTEIN 26"/>
    <property type="match status" value="1"/>
</dbReference>
<sequence length="2664" mass="306045">MSKSLELLEIEKCIASRLWYTASAILTTEIESHYLANYTRDDIEHFHELINTTIAASENKEQYEWISYKLLLWLDKRNSAKTKEKLDLIQFHSNLKLISNEIPEAVEKELLELFEAILRAKQGDTLCTKKISIESSQFLEASLCTRPALTCWLVNDLLHIWPTSFFPSDSVLQDLYSSALKLITEKKSINEYYGALLCMLSKLNLIETKEDQLLSWLYPHLFNTCDPDHIELALYSRKNTKFLQEWHKFLDDQNDRIVPIASVESAQKISNVIFSTNGNNLNEPQLHVKELTLRVAKRGVHWLLDILDMCSVLVENGDYDKTSRILSCPLLRNLWPSLLLNFLHNLSQIQITAEAETWQKSLSICESLKFLLNKCSYTQYEYNEPILVNLNASLNNHLNVVKWILEYRKKYVTNAIDQNLSVKRILHGLQDYCILTVLKRSINIHECDYNEIEDLLKNRNEASTIFRSYRAMQSALEAILTYELHNTRGKNAATIHFTEMEFLLNGINPLALRIEVIQNVFSMLFLRHDSHFNVTENTSEEEDYNTALSEKEKHSSAYESKESDTQKRYGFVCNKYSVRSLIRHLKKCVIQVGIDFAKLRRETGSTNDLETLQISIFAMDSALSDAFWRLELLTSPEFVESKDDAVENSIVVSSDAENVIDEKLTFSFRLKSKSIFYTQQTDSSSEEGDRDLKSDVDGSSETGSTDANNKRLKRSRAHVSLTVVDGMTMKNSNSKFIINLMLASKESLVLQCLWKGDYARAQQVIEMFNMKNTSLDGQVRLSKAMQNFRNDMKKQMNSLDTVDSAKNSKELQILENVRRAAQGGYQSSRIANQLETFLASQESNARLLCSDATGAREILTLCVLDLALTMVQQNQQNSTSLLDVATKYLKLSRDLEGTRHAAHFMDVYQLVHEGQLTNSRSVPAALCDTTIPLRIKEWREKTDFWRELSNKVKQFQVTQSMLDKLDNKMSGEGSTSLPAQKVFREIIALCGNTQNYLHKILAHLQVLLTLLLKVPNDEVLARTETVLLSDSLDSYFGHQIFDLNIEPESLEIIANKLGVNLVHNILVNCCPKLTCYDSLHTVCGDTWGCIILNKNTNEKVADDHKTQDPNQCVANILLELLQTIKRLYPDRARIANKNLDELSKDSKIEQVLGKSKILEFLDLSELSVGEHTLAFFLNLWNLLFLHAQLTLWVTEPPLSALRHYISLSSIYYHVGDLGRISLATLRSKLLGCMSWEHEFFSRTEDLNEVVWQDLDLTHDPRVIFAMANEFHETPAIHIYHPQSLNKDLNQGLHDYLECYSQKQSESNMENKDSTCIQLPELVQRYEKFVEKNSSNLDYINVHTHHNQLCQNVFSVSDFLGKSHKIIYKYEPAMTSYEILVKYEKVNLPKAELTMKRSMSSSYYNSSSWSLRSIKPNVLHYLEGHCWLLSYLVKRVHDETSSMLESCCDNLQRTACFENNSTSPWILTLAAALFDDNPILASLQENLSLNDLWLYLEKCLKDDRIEDCLDVINALPSKLLMKCTEIQCLKDKLLCQLIYKMEDNLVAEKLLQYIYQIKDINVLALTILSNINKWPVHLCQDALFHALHHKDKHKLPSHCRLKMNETLCRVTVFYKMLPYCKNKELDTREATWYDVVNCTEKTDPVCIIQSLIEVDKFELCLEWLEYQSFSTEIQSLATQDLLIGLLKNDESDFKNARKLFTALPIRQSIKMCKNVLKRLESIRAMKFVIEYLLENCEVEKAVMYHKAQIGVEILDQLEPRDRVHYIQLIKEPLLMLEQLLMNCKFENLRKIVNVIQRSDNLQKADITIENFDKIVRFYAGKSLDFRVSLQRDGIDTKSKDNSILASSSDNESRSDEFVMPVNVPTKQEWIPNDKARECNCCKAVIFSMFNRRHHCRRCGRVVCAACSQQRMQVSSYPKSVLVRVCDDCKKQTVLQMQAAQGSSSTASSVALECWKLTTDEMHNQTVREEFSFEYAPNISLCLAILSLHSDHKAYASFLLDRCDEMKRLLQPVTAGRVNPEIDHVLIIKMIRSLLVAVKVKCAKLGLNAGLAHCDRFLSQVDLIATLVQSDCLALIPSDDSLDEHALRKLRDLLTEKEQWTLALDVSTKSGLDTQGVWAAWGKACLKVGYLDRARTKFSHCLEKVLYENFDDWVLLSYPDTEYASKSSEDSLEIQRQRKSESAKNDSPGRKRQTIKSRPVKDPPLLVEILQILENQSQLNPDHSQTAVQSKSNVAQEIITTLNSLKAISQGQCSFVHNWNSRSIYYDESLYYLLTYGSSNSILEFFVKHEEFNKCLGFVLENNIEPELFFNAVYLRCLNMGNVQKLLDAIRTDDASLLTWKKYLVYTCHSLDKKQLLHTLYHLQLFMRDFIRAAMTCIRFYKNDARDYIDLCSKSHFLIEAQKHLETELNVENLSRKRRKSISSSHSGSHGGLTMEMEPSEIDKHMNTISRQLEIAKFLGNAEKEGRSVGPYLKHLLDMDTDNAHFEELPTLFGNQQQKTRLAVLAILCGRDAEEGFGIAFRIMQDYNLRAQKVYSLAGHVLALEKKISSIEQLIKCCRSSGAPDSQAISDRVLTHCVKLLLHNFQMESNSDFKDRIDSLIRLINDVELKISAYIESKQLKAAYLLAVKHQRAQDIRKILKEADRLGQNAIRSICTKWLKQTQNSL</sequence>
<dbReference type="GO" id="GO:0005765">
    <property type="term" value="C:lysosomal membrane"/>
    <property type="evidence" value="ECO:0007669"/>
    <property type="project" value="TreeGrafter"/>
</dbReference>
<dbReference type="SMART" id="SM00064">
    <property type="entry name" value="FYVE"/>
    <property type="match status" value="1"/>
</dbReference>
<accession>A0A7M7H798</accession>
<evidence type="ECO:0000313" key="8">
    <source>
        <dbReference type="EnsemblMetazoa" id="XP_008212072"/>
    </source>
</evidence>
<dbReference type="InterPro" id="IPR028730">
    <property type="entry name" value="ZFYVE26"/>
</dbReference>